<keyword evidence="1 3" id="KW-0697">Rotamase</keyword>
<dbReference type="PROSITE" id="PS50072">
    <property type="entry name" value="CSA_PPIASE_2"/>
    <property type="match status" value="1"/>
</dbReference>
<dbReference type="PANTHER" id="PTHR45625:SF4">
    <property type="entry name" value="PEPTIDYLPROLYL ISOMERASE DOMAIN AND WD REPEAT-CONTAINING PROTEIN 1"/>
    <property type="match status" value="1"/>
</dbReference>
<keyword evidence="2 3" id="KW-0413">Isomerase</keyword>
<dbReference type="Pfam" id="PF00160">
    <property type="entry name" value="Pro_isomerase"/>
    <property type="match status" value="1"/>
</dbReference>
<dbReference type="GO" id="GO:0003755">
    <property type="term" value="F:peptidyl-prolyl cis-trans isomerase activity"/>
    <property type="evidence" value="ECO:0007669"/>
    <property type="project" value="UniProtKB-UniRule"/>
</dbReference>
<dbReference type="SUPFAM" id="SSF50891">
    <property type="entry name" value="Cyclophilin-like"/>
    <property type="match status" value="1"/>
</dbReference>
<keyword evidence="3" id="KW-0732">Signal</keyword>
<reference evidence="5" key="1">
    <citation type="submission" date="2020-06" db="EMBL/GenBank/DDBJ databases">
        <title>Legume-microbial interactions unlock mineral nutrients during tropical forest succession.</title>
        <authorList>
            <person name="Epihov D.Z."/>
        </authorList>
    </citation>
    <scope>NUCLEOTIDE SEQUENCE [LARGE SCALE GENOMIC DNA]</scope>
    <source>
        <strain evidence="5">Pan2503</strain>
    </source>
</reference>
<dbReference type="PANTHER" id="PTHR45625">
    <property type="entry name" value="PEPTIDYL-PROLYL CIS-TRANS ISOMERASE-RELATED"/>
    <property type="match status" value="1"/>
</dbReference>
<comment type="similarity">
    <text evidence="3">Belongs to the cyclophilin-type PPIase family.</text>
</comment>
<dbReference type="Gene3D" id="2.40.100.10">
    <property type="entry name" value="Cyclophilin-like"/>
    <property type="match status" value="1"/>
</dbReference>
<comment type="caution">
    <text evidence="5">The sequence shown here is derived from an EMBL/GenBank/DDBJ whole genome shotgun (WGS) entry which is preliminary data.</text>
</comment>
<evidence type="ECO:0000313" key="5">
    <source>
        <dbReference type="EMBL" id="MBA0085910.1"/>
    </source>
</evidence>
<feature type="non-terminal residue" evidence="5">
    <location>
        <position position="107"/>
    </location>
</feature>
<dbReference type="Proteomes" id="UP000567293">
    <property type="component" value="Unassembled WGS sequence"/>
</dbReference>
<sequence>MPTPWTARTIRGLCFLLTAGAGFAQTRTPAPANVPPNLPPGLYAVINTSMGTITAELYEKEVPNTVRNFIGLARGTRPWLDPKTRKMVLQPLYDNITFHRVIPDFMI</sequence>
<evidence type="ECO:0000256" key="2">
    <source>
        <dbReference type="ARBA" id="ARBA00023235"/>
    </source>
</evidence>
<evidence type="ECO:0000256" key="3">
    <source>
        <dbReference type="RuleBase" id="RU363019"/>
    </source>
</evidence>
<dbReference type="InterPro" id="IPR044666">
    <property type="entry name" value="Cyclophilin_A-like"/>
</dbReference>
<organism evidence="5 6">
    <name type="scientific">Candidatus Acidiferrum panamense</name>
    <dbReference type="NCBI Taxonomy" id="2741543"/>
    <lineage>
        <taxon>Bacteria</taxon>
        <taxon>Pseudomonadati</taxon>
        <taxon>Acidobacteriota</taxon>
        <taxon>Terriglobia</taxon>
        <taxon>Candidatus Acidiferrales</taxon>
        <taxon>Candidatus Acidiferrum</taxon>
    </lineage>
</organism>
<dbReference type="EMBL" id="JACDQQ010001260">
    <property type="protein sequence ID" value="MBA0085910.1"/>
    <property type="molecule type" value="Genomic_DNA"/>
</dbReference>
<comment type="catalytic activity">
    <reaction evidence="3">
        <text>[protein]-peptidylproline (omega=180) = [protein]-peptidylproline (omega=0)</text>
        <dbReference type="Rhea" id="RHEA:16237"/>
        <dbReference type="Rhea" id="RHEA-COMP:10747"/>
        <dbReference type="Rhea" id="RHEA-COMP:10748"/>
        <dbReference type="ChEBI" id="CHEBI:83833"/>
        <dbReference type="ChEBI" id="CHEBI:83834"/>
        <dbReference type="EC" id="5.2.1.8"/>
    </reaction>
</comment>
<dbReference type="InterPro" id="IPR002130">
    <property type="entry name" value="Cyclophilin-type_PPIase_dom"/>
</dbReference>
<proteinExistence type="inferred from homology"/>
<evidence type="ECO:0000313" key="6">
    <source>
        <dbReference type="Proteomes" id="UP000567293"/>
    </source>
</evidence>
<dbReference type="EC" id="5.2.1.8" evidence="3"/>
<dbReference type="AlphaFoldDB" id="A0A7V8NR36"/>
<accession>A0A7V8NR36</accession>
<protein>
    <recommendedName>
        <fullName evidence="3">Peptidyl-prolyl cis-trans isomerase</fullName>
        <shortName evidence="3">PPIase</shortName>
        <ecNumber evidence="3">5.2.1.8</ecNumber>
    </recommendedName>
</protein>
<comment type="function">
    <text evidence="3">PPIases accelerate the folding of proteins. It catalyzes the cis-trans isomerization of proline imidic peptide bonds in oligopeptides.</text>
</comment>
<gene>
    <name evidence="5" type="ORF">HRJ53_13005</name>
</gene>
<evidence type="ECO:0000259" key="4">
    <source>
        <dbReference type="PROSITE" id="PS50072"/>
    </source>
</evidence>
<feature type="signal peptide" evidence="3">
    <location>
        <begin position="1"/>
        <end position="24"/>
    </location>
</feature>
<feature type="domain" description="PPIase cyclophilin-type" evidence="4">
    <location>
        <begin position="47"/>
        <end position="107"/>
    </location>
</feature>
<keyword evidence="6" id="KW-1185">Reference proteome</keyword>
<dbReference type="PRINTS" id="PR00153">
    <property type="entry name" value="CSAPPISMRASE"/>
</dbReference>
<evidence type="ECO:0000256" key="1">
    <source>
        <dbReference type="ARBA" id="ARBA00023110"/>
    </source>
</evidence>
<dbReference type="InterPro" id="IPR029000">
    <property type="entry name" value="Cyclophilin-like_dom_sf"/>
</dbReference>
<feature type="chain" id="PRO_5031594610" description="Peptidyl-prolyl cis-trans isomerase" evidence="3">
    <location>
        <begin position="25"/>
        <end position="107"/>
    </location>
</feature>
<name>A0A7V8NR36_9BACT</name>